<feature type="compositionally biased region" description="Acidic residues" evidence="1">
    <location>
        <begin position="87"/>
        <end position="102"/>
    </location>
</feature>
<evidence type="ECO:0000313" key="2">
    <source>
        <dbReference type="EMBL" id="EGZ18825.1"/>
    </source>
</evidence>
<dbReference type="EMBL" id="JH159154">
    <property type="protein sequence ID" value="EGZ18825.1"/>
    <property type="molecule type" value="Genomic_DNA"/>
</dbReference>
<feature type="region of interest" description="Disordered" evidence="1">
    <location>
        <begin position="52"/>
        <end position="102"/>
    </location>
</feature>
<dbReference type="KEGG" id="psoj:PHYSODRAFT_332563"/>
<evidence type="ECO:0000256" key="1">
    <source>
        <dbReference type="SAM" id="MobiDB-lite"/>
    </source>
</evidence>
<evidence type="ECO:0000313" key="3">
    <source>
        <dbReference type="Proteomes" id="UP000002640"/>
    </source>
</evidence>
<feature type="region of interest" description="Disordered" evidence="1">
    <location>
        <begin position="1"/>
        <end position="28"/>
    </location>
</feature>
<dbReference type="InParanoid" id="G4ZJG0"/>
<dbReference type="Proteomes" id="UP000002640">
    <property type="component" value="Unassembled WGS sequence"/>
</dbReference>
<name>G4ZJG0_PHYSP</name>
<dbReference type="GeneID" id="20646484"/>
<organism evidence="2 3">
    <name type="scientific">Phytophthora sojae (strain P6497)</name>
    <name type="common">Soybean stem and root rot agent</name>
    <name type="synonym">Phytophthora megasperma f. sp. glycines</name>
    <dbReference type="NCBI Taxonomy" id="1094619"/>
    <lineage>
        <taxon>Eukaryota</taxon>
        <taxon>Sar</taxon>
        <taxon>Stramenopiles</taxon>
        <taxon>Oomycota</taxon>
        <taxon>Peronosporomycetes</taxon>
        <taxon>Peronosporales</taxon>
        <taxon>Peronosporaceae</taxon>
        <taxon>Phytophthora</taxon>
    </lineage>
</organism>
<reference evidence="2 3" key="1">
    <citation type="journal article" date="2006" name="Science">
        <title>Phytophthora genome sequences uncover evolutionary origins and mechanisms of pathogenesis.</title>
        <authorList>
            <person name="Tyler B.M."/>
            <person name="Tripathy S."/>
            <person name="Zhang X."/>
            <person name="Dehal P."/>
            <person name="Jiang R.H."/>
            <person name="Aerts A."/>
            <person name="Arredondo F.D."/>
            <person name="Baxter L."/>
            <person name="Bensasson D."/>
            <person name="Beynon J.L."/>
            <person name="Chapman J."/>
            <person name="Damasceno C.M."/>
            <person name="Dorrance A.E."/>
            <person name="Dou D."/>
            <person name="Dickerman A.W."/>
            <person name="Dubchak I.L."/>
            <person name="Garbelotto M."/>
            <person name="Gijzen M."/>
            <person name="Gordon S.G."/>
            <person name="Govers F."/>
            <person name="Grunwald N.J."/>
            <person name="Huang W."/>
            <person name="Ivors K.L."/>
            <person name="Jones R.W."/>
            <person name="Kamoun S."/>
            <person name="Krampis K."/>
            <person name="Lamour K.H."/>
            <person name="Lee M.K."/>
            <person name="McDonald W.H."/>
            <person name="Medina M."/>
            <person name="Meijer H.J."/>
            <person name="Nordberg E.K."/>
            <person name="Maclean D.J."/>
            <person name="Ospina-Giraldo M.D."/>
            <person name="Morris P.F."/>
            <person name="Phuntumart V."/>
            <person name="Putnam N.H."/>
            <person name="Rash S."/>
            <person name="Rose J.K."/>
            <person name="Sakihama Y."/>
            <person name="Salamov A.A."/>
            <person name="Savidor A."/>
            <person name="Scheuring C.F."/>
            <person name="Smith B.M."/>
            <person name="Sobral B.W."/>
            <person name="Terry A."/>
            <person name="Torto-Alalibo T.A."/>
            <person name="Win J."/>
            <person name="Xu Z."/>
            <person name="Zhang H."/>
            <person name="Grigoriev I.V."/>
            <person name="Rokhsar D.S."/>
            <person name="Boore J.L."/>
        </authorList>
    </citation>
    <scope>NUCLEOTIDE SEQUENCE [LARGE SCALE GENOMIC DNA]</scope>
    <source>
        <strain evidence="2 3">P6497</strain>
    </source>
</reference>
<accession>G4ZJG0</accession>
<gene>
    <name evidence="2" type="ORF">PHYSODRAFT_332563</name>
</gene>
<feature type="compositionally biased region" description="Low complexity" evidence="1">
    <location>
        <begin position="12"/>
        <end position="28"/>
    </location>
</feature>
<dbReference type="RefSeq" id="XP_009527883.1">
    <property type="nucleotide sequence ID" value="XM_009529588.1"/>
</dbReference>
<dbReference type="AlphaFoldDB" id="G4ZJG0"/>
<keyword evidence="3" id="KW-1185">Reference proteome</keyword>
<sequence length="102" mass="10654">MRQISAMPLSPTPSSTAGGSSIPLQSPSSSLTLTLLAPSAVATAATLEEPIQLAQDTEQVQQSRSGEGDLESSAAESDEPDNSAVEDWSEEEMSAEEDDEDE</sequence>
<proteinExistence type="predicted"/>
<protein>
    <submittedName>
        <fullName evidence="2">Uncharacterized protein</fullName>
    </submittedName>
</protein>
<feature type="compositionally biased region" description="Polar residues" evidence="1">
    <location>
        <begin position="54"/>
        <end position="65"/>
    </location>
</feature>